<proteinExistence type="predicted"/>
<feature type="region of interest" description="Disordered" evidence="1">
    <location>
        <begin position="32"/>
        <end position="51"/>
    </location>
</feature>
<sequence>MASSSLNSSMWLNVSDPHAVLDLLRADSEHRAALAHRRQKNRESMQRSRQRQREQLQWLRRAVADLEQQYQALRQRAKRDAGKHIDCNNTRERHAKALELLQQLGAENLFLKASIQSQASWEFDVRRVLETTVMLDGSTTAWHRNTADPSSGSPLPIHIDLLNAHEAEVVFGHRERSERDVKHVILHNTQAVKHVQVQLLEPSSYGNGFEVDRADVFGWDARRRVRGSFMDFVFTKRFTTATVSVAELMHKTWAHGLHLDSARAIERDIQRLDVLQKVNDNAYVLGRDVQSPDQPSVFRTTLLHYRMQTTGKVPFNGSSLLSSRAERVETSPRLRARGYVIGTQSLNPAATSSAKLFPDRAGMEPYAPLVWAELALTIEMLQVSDCVTGEDKYMQVRWSGQANYGSSNDAHRNAADIVTTVMRWELGTIAPVIQLNLTVDSVERDVTHEMASK</sequence>
<reference evidence="3" key="1">
    <citation type="submission" date="2022-12" db="EMBL/GenBank/DDBJ databases">
        <authorList>
            <person name="Webb A."/>
        </authorList>
    </citation>
    <scope>NUCLEOTIDE SEQUENCE</scope>
    <source>
        <strain evidence="3">Hp1</strain>
    </source>
</reference>
<keyword evidence="4" id="KW-1185">Reference proteome</keyword>
<gene>
    <name evidence="3" type="ORF">HBR001_LOCUS1868</name>
</gene>
<dbReference type="InterPro" id="IPR046347">
    <property type="entry name" value="bZIP_sf"/>
</dbReference>
<evidence type="ECO:0000256" key="1">
    <source>
        <dbReference type="SAM" id="MobiDB-lite"/>
    </source>
</evidence>
<organism evidence="3 4">
    <name type="scientific">Hyaloperonospora brassicae</name>
    <name type="common">Brassica downy mildew</name>
    <name type="synonym">Peronospora brassicae</name>
    <dbReference type="NCBI Taxonomy" id="162125"/>
    <lineage>
        <taxon>Eukaryota</taxon>
        <taxon>Sar</taxon>
        <taxon>Stramenopiles</taxon>
        <taxon>Oomycota</taxon>
        <taxon>Peronosporomycetes</taxon>
        <taxon>Peronosporales</taxon>
        <taxon>Peronosporaceae</taxon>
        <taxon>Hyaloperonospora</taxon>
    </lineage>
</organism>
<dbReference type="SUPFAM" id="SSF57959">
    <property type="entry name" value="Leucine zipper domain"/>
    <property type="match status" value="1"/>
</dbReference>
<protein>
    <recommendedName>
        <fullName evidence="2">BZIP domain-containing protein</fullName>
    </recommendedName>
</protein>
<dbReference type="AlphaFoldDB" id="A0AAV0T9T0"/>
<comment type="caution">
    <text evidence="3">The sequence shown here is derived from an EMBL/GenBank/DDBJ whole genome shotgun (WGS) entry which is preliminary data.</text>
</comment>
<dbReference type="EMBL" id="CANTFL010000183">
    <property type="protein sequence ID" value="CAI5717693.1"/>
    <property type="molecule type" value="Genomic_DNA"/>
</dbReference>
<evidence type="ECO:0000313" key="4">
    <source>
        <dbReference type="Proteomes" id="UP001162031"/>
    </source>
</evidence>
<dbReference type="PROSITE" id="PS50217">
    <property type="entry name" value="BZIP"/>
    <property type="match status" value="1"/>
</dbReference>
<feature type="domain" description="BZIP" evidence="2">
    <location>
        <begin position="37"/>
        <end position="79"/>
    </location>
</feature>
<dbReference type="GO" id="GO:0003700">
    <property type="term" value="F:DNA-binding transcription factor activity"/>
    <property type="evidence" value="ECO:0007669"/>
    <property type="project" value="InterPro"/>
</dbReference>
<evidence type="ECO:0000313" key="3">
    <source>
        <dbReference type="EMBL" id="CAI5717693.1"/>
    </source>
</evidence>
<name>A0AAV0T9T0_HYABA</name>
<feature type="compositionally biased region" description="Basic and acidic residues" evidence="1">
    <location>
        <begin position="41"/>
        <end position="51"/>
    </location>
</feature>
<dbReference type="InterPro" id="IPR004827">
    <property type="entry name" value="bZIP"/>
</dbReference>
<dbReference type="Proteomes" id="UP001162031">
    <property type="component" value="Unassembled WGS sequence"/>
</dbReference>
<accession>A0AAV0T9T0</accession>
<evidence type="ECO:0000259" key="2">
    <source>
        <dbReference type="PROSITE" id="PS50217"/>
    </source>
</evidence>